<feature type="signal peptide" evidence="4">
    <location>
        <begin position="1"/>
        <end position="23"/>
    </location>
</feature>
<comment type="caution">
    <text evidence="5">The sequence shown here is derived from an EMBL/GenBank/DDBJ whole genome shotgun (WGS) entry which is preliminary data.</text>
</comment>
<proteinExistence type="inferred from homology"/>
<keyword evidence="2" id="KW-0813">Transport</keyword>
<dbReference type="CDD" id="cd13585">
    <property type="entry name" value="PBP2_TMBP_like"/>
    <property type="match status" value="1"/>
</dbReference>
<name>A0A927MVK2_9ACTN</name>
<feature type="chain" id="PRO_5039651545" evidence="4">
    <location>
        <begin position="24"/>
        <end position="431"/>
    </location>
</feature>
<organism evidence="5 6">
    <name type="scientific">Actinopolymorpha pittospori</name>
    <dbReference type="NCBI Taxonomy" id="648752"/>
    <lineage>
        <taxon>Bacteria</taxon>
        <taxon>Bacillati</taxon>
        <taxon>Actinomycetota</taxon>
        <taxon>Actinomycetes</taxon>
        <taxon>Propionibacteriales</taxon>
        <taxon>Actinopolymorphaceae</taxon>
        <taxon>Actinopolymorpha</taxon>
    </lineage>
</organism>
<comment type="similarity">
    <text evidence="1">Belongs to the bacterial solute-binding protein 1 family.</text>
</comment>
<dbReference type="PROSITE" id="PS01037">
    <property type="entry name" value="SBP_BACTERIAL_1"/>
    <property type="match status" value="1"/>
</dbReference>
<dbReference type="RefSeq" id="WP_192751086.1">
    <property type="nucleotide sequence ID" value="NZ_BAABJL010000151.1"/>
</dbReference>
<evidence type="ECO:0000313" key="6">
    <source>
        <dbReference type="Proteomes" id="UP000638648"/>
    </source>
</evidence>
<dbReference type="InterPro" id="IPR006059">
    <property type="entry name" value="SBP"/>
</dbReference>
<keyword evidence="5" id="KW-0762">Sugar transport</keyword>
<gene>
    <name evidence="5" type="ORF">HEB94_003935</name>
</gene>
<keyword evidence="3 4" id="KW-0732">Signal</keyword>
<dbReference type="Pfam" id="PF01547">
    <property type="entry name" value="SBP_bac_1"/>
    <property type="match status" value="1"/>
</dbReference>
<dbReference type="GO" id="GO:0055085">
    <property type="term" value="P:transmembrane transport"/>
    <property type="evidence" value="ECO:0007669"/>
    <property type="project" value="InterPro"/>
</dbReference>
<keyword evidence="6" id="KW-1185">Reference proteome</keyword>
<dbReference type="InterPro" id="IPR050490">
    <property type="entry name" value="Bact_solute-bd_prot1"/>
</dbReference>
<dbReference type="EMBL" id="JADBEM010000001">
    <property type="protein sequence ID" value="MBE1607087.1"/>
    <property type="molecule type" value="Genomic_DNA"/>
</dbReference>
<dbReference type="PROSITE" id="PS51257">
    <property type="entry name" value="PROKAR_LIPOPROTEIN"/>
    <property type="match status" value="1"/>
</dbReference>
<dbReference type="PANTHER" id="PTHR43649">
    <property type="entry name" value="ARABINOSE-BINDING PROTEIN-RELATED"/>
    <property type="match status" value="1"/>
</dbReference>
<dbReference type="Gene3D" id="3.40.190.10">
    <property type="entry name" value="Periplasmic binding protein-like II"/>
    <property type="match status" value="1"/>
</dbReference>
<accession>A0A927MVK2</accession>
<dbReference type="SUPFAM" id="SSF53850">
    <property type="entry name" value="Periplasmic binding protein-like II"/>
    <property type="match status" value="1"/>
</dbReference>
<dbReference type="PANTHER" id="PTHR43649:SF12">
    <property type="entry name" value="DIACETYLCHITOBIOSE BINDING PROTEIN DASA"/>
    <property type="match status" value="1"/>
</dbReference>
<evidence type="ECO:0000256" key="2">
    <source>
        <dbReference type="ARBA" id="ARBA00022448"/>
    </source>
</evidence>
<evidence type="ECO:0000256" key="1">
    <source>
        <dbReference type="ARBA" id="ARBA00008520"/>
    </source>
</evidence>
<evidence type="ECO:0000313" key="5">
    <source>
        <dbReference type="EMBL" id="MBE1607087.1"/>
    </source>
</evidence>
<protein>
    <submittedName>
        <fullName evidence="5">Multiple sugar transport system substrate-binding protein</fullName>
    </submittedName>
</protein>
<dbReference type="InterPro" id="IPR006061">
    <property type="entry name" value="SBP_1_CS"/>
</dbReference>
<evidence type="ECO:0000256" key="3">
    <source>
        <dbReference type="ARBA" id="ARBA00022729"/>
    </source>
</evidence>
<sequence length="431" mass="47136">MSKRSRRGPLAALLLLIVMSMVAGGCASGPARDDPHHLVIAVAGHFVAQMRQIAAAYEKVNTDLTIEVQTIPDEAGSWTQRLVTARLGEQLPDIVENVDTLINQLADARVTEDLRPWFARGGELTEDDILPEFLGQYRPLSSPEEIHGMPVSADATVLFYNEHLFQEAGVDLPTDAWTWDDMNAAARTITEAGAGKFYGMVNGDPWQAVYNPMIHLYGSFVYDGETNQSRIGSPEAVKAWERILTPYTDGTYASYGIATSGAAPNFESGKVAMQIGVRGNVPTIRDQLKDPWDVAPIPLVDGKRPVGGGSYGLSMTTTSLRKEVAWEFLTWFYRPDGGMRFLEQTYQAVPPTSVGLAEGVWRDLPGPPHNIDVFDEDAKAAVLAPALPRRAQAVLENSVQEATQKVVLRGVPVSEAFQEAERKVNDALDSR</sequence>
<dbReference type="AlphaFoldDB" id="A0A927MVK2"/>
<evidence type="ECO:0000256" key="4">
    <source>
        <dbReference type="SAM" id="SignalP"/>
    </source>
</evidence>
<dbReference type="Proteomes" id="UP000638648">
    <property type="component" value="Unassembled WGS sequence"/>
</dbReference>
<reference evidence="5" key="1">
    <citation type="submission" date="2020-10" db="EMBL/GenBank/DDBJ databases">
        <title>Sequencing the genomes of 1000 actinobacteria strains.</title>
        <authorList>
            <person name="Klenk H.-P."/>
        </authorList>
    </citation>
    <scope>NUCLEOTIDE SEQUENCE</scope>
    <source>
        <strain evidence="5">DSM 45354</strain>
    </source>
</reference>